<dbReference type="Pfam" id="PF02758">
    <property type="entry name" value="PYRIN"/>
    <property type="match status" value="1"/>
</dbReference>
<feature type="domain" description="Death" evidence="2">
    <location>
        <begin position="149"/>
        <end position="196"/>
    </location>
</feature>
<dbReference type="SUPFAM" id="SSF47986">
    <property type="entry name" value="DEATH domain"/>
    <property type="match status" value="1"/>
</dbReference>
<feature type="region of interest" description="Disordered" evidence="1">
    <location>
        <begin position="82"/>
        <end position="123"/>
    </location>
</feature>
<reference evidence="4 5" key="1">
    <citation type="submission" date="2019-09" db="EMBL/GenBank/DDBJ databases">
        <title>Bird 10,000 Genomes (B10K) Project - Family phase.</title>
        <authorList>
            <person name="Zhang G."/>
        </authorList>
    </citation>
    <scope>NUCLEOTIDE SEQUENCE [LARGE SCALE GENOMIC DNA]</scope>
    <source>
        <strain evidence="4">B10K-DU-029-53</strain>
    </source>
</reference>
<dbReference type="AlphaFoldDB" id="A0A7K6R1Z4"/>
<dbReference type="OrthoDB" id="10058437at2759"/>
<evidence type="ECO:0000256" key="1">
    <source>
        <dbReference type="SAM" id="MobiDB-lite"/>
    </source>
</evidence>
<proteinExistence type="predicted"/>
<dbReference type="PROSITE" id="PS50017">
    <property type="entry name" value="DEATH_DOMAIN"/>
    <property type="match status" value="1"/>
</dbReference>
<evidence type="ECO:0000259" key="3">
    <source>
        <dbReference type="PROSITE" id="PS50168"/>
    </source>
</evidence>
<dbReference type="SMART" id="SM00005">
    <property type="entry name" value="DEATH"/>
    <property type="match status" value="1"/>
</dbReference>
<comment type="caution">
    <text evidence="4">The sequence shown here is derived from an EMBL/GenBank/DDBJ whole genome shotgun (WGS) entry which is preliminary data.</text>
</comment>
<dbReference type="Proteomes" id="UP000580879">
    <property type="component" value="Unassembled WGS sequence"/>
</dbReference>
<dbReference type="InterPro" id="IPR004020">
    <property type="entry name" value="DAPIN"/>
</dbReference>
<accession>A0A7K6R1Z4</accession>
<feature type="domain" description="DED" evidence="3">
    <location>
        <begin position="4"/>
        <end position="79"/>
    </location>
</feature>
<feature type="non-terminal residue" evidence="4">
    <location>
        <position position="1"/>
    </location>
</feature>
<evidence type="ECO:0000259" key="2">
    <source>
        <dbReference type="PROSITE" id="PS50017"/>
    </source>
</evidence>
<dbReference type="Gene3D" id="1.10.533.10">
    <property type="entry name" value="Death Domain, Fas"/>
    <property type="match status" value="2"/>
</dbReference>
<organism evidence="4 5">
    <name type="scientific">Climacteris rufus</name>
    <name type="common">rufous treecreeper</name>
    <dbReference type="NCBI Taxonomy" id="47695"/>
    <lineage>
        <taxon>Eukaryota</taxon>
        <taxon>Metazoa</taxon>
        <taxon>Chordata</taxon>
        <taxon>Craniata</taxon>
        <taxon>Vertebrata</taxon>
        <taxon>Euteleostomi</taxon>
        <taxon>Archelosauria</taxon>
        <taxon>Archosauria</taxon>
        <taxon>Dinosauria</taxon>
        <taxon>Saurischia</taxon>
        <taxon>Theropoda</taxon>
        <taxon>Coelurosauria</taxon>
        <taxon>Aves</taxon>
        <taxon>Neognathae</taxon>
        <taxon>Neoaves</taxon>
        <taxon>Telluraves</taxon>
        <taxon>Australaves</taxon>
        <taxon>Passeriformes</taxon>
        <taxon>Climacteridae</taxon>
        <taxon>Climacteris</taxon>
    </lineage>
</organism>
<dbReference type="GO" id="GO:0007165">
    <property type="term" value="P:signal transduction"/>
    <property type="evidence" value="ECO:0007669"/>
    <property type="project" value="InterPro"/>
</dbReference>
<dbReference type="EMBL" id="VZRZ01006763">
    <property type="protein sequence ID" value="NWW80001.1"/>
    <property type="molecule type" value="Genomic_DNA"/>
</dbReference>
<evidence type="ECO:0000313" key="5">
    <source>
        <dbReference type="Proteomes" id="UP000580879"/>
    </source>
</evidence>
<feature type="non-terminal residue" evidence="4">
    <location>
        <position position="214"/>
    </location>
</feature>
<dbReference type="InterPro" id="IPR001875">
    <property type="entry name" value="DED_dom"/>
</dbReference>
<name>A0A7K6R1Z4_9PASS</name>
<dbReference type="InterPro" id="IPR000488">
    <property type="entry name" value="Death_dom"/>
</dbReference>
<keyword evidence="5" id="KW-1185">Reference proteome</keyword>
<dbReference type="GO" id="GO:0042981">
    <property type="term" value="P:regulation of apoptotic process"/>
    <property type="evidence" value="ECO:0007669"/>
    <property type="project" value="InterPro"/>
</dbReference>
<evidence type="ECO:0000313" key="4">
    <source>
        <dbReference type="EMBL" id="NWW80001.1"/>
    </source>
</evidence>
<dbReference type="PROSITE" id="PS50168">
    <property type="entry name" value="DED"/>
    <property type="match status" value="1"/>
</dbReference>
<feature type="compositionally biased region" description="Basic and acidic residues" evidence="1">
    <location>
        <begin position="93"/>
        <end position="104"/>
    </location>
</feature>
<protein>
    <submittedName>
        <fullName evidence="4">CRADD protein</fullName>
    </submittedName>
</protein>
<dbReference type="Pfam" id="PF00531">
    <property type="entry name" value="Death"/>
    <property type="match status" value="1"/>
</dbReference>
<sequence>MARDERATLLEVHQALPEEQFQSLKFLLEGRIPAGLLLPASRPELCRILLQRFPGNSLRVTAGLLWQLGRLDLIQRFQLPLEEQIPQGTPQEPNRDPAEGRGEGDPTLGCRPGAIPAPPTNSRRLAEKDLMQVAQRLGKEWQEVGILHLGLERSRLEQIQEENPGNPILWNFEMLREWRRRERHEATVSRLQSCLEPARLDPGILDFLQSLQRD</sequence>
<dbReference type="InterPro" id="IPR011029">
    <property type="entry name" value="DEATH-like_dom_sf"/>
</dbReference>
<gene>
    <name evidence="4" type="primary">Cradd_1</name>
    <name evidence="4" type="ORF">CLIRUF_R15081</name>
</gene>